<gene>
    <name evidence="1" type="ORF">A7P95_04485</name>
</gene>
<proteinExistence type="predicted"/>
<dbReference type="AlphaFoldDB" id="A0A1A9RY36"/>
<dbReference type="Proteomes" id="UP000077885">
    <property type="component" value="Unassembled WGS sequence"/>
</dbReference>
<dbReference type="STRING" id="1795827.A7P95_04485"/>
<reference evidence="2" key="1">
    <citation type="submission" date="2016-05" db="EMBL/GenBank/DDBJ databases">
        <title>Draft genome of Corynebacterium afermentans subsp. afermentans LCDC 88199T.</title>
        <authorList>
            <person name="Bernier A.-M."/>
            <person name="Bernard K."/>
        </authorList>
    </citation>
    <scope>NUCLEOTIDE SEQUENCE [LARGE SCALE GENOMIC DNA]</scope>
    <source>
        <strain evidence="2">NML02-A-017</strain>
    </source>
</reference>
<protein>
    <submittedName>
        <fullName evidence="1">Conjugal transfer protein</fullName>
    </submittedName>
</protein>
<evidence type="ECO:0000313" key="1">
    <source>
        <dbReference type="EMBL" id="OAM29208.1"/>
    </source>
</evidence>
<accession>A0A1A9RY36</accession>
<sequence length="363" mass="38828">MNLRLLPDPRPYPAEPVKNELLLHAEAVATGRSRAQATLSRDTLHSLIFQMLHTRQLTALSVALSMAPSDAAYRALWQAMEHVLQPKTAEECGWIALPVVLVAGCKQALALPAALDAAALNAKLAEFDTTRPLAHTEWLPALLGAEQISQIKLTQWFAAKQSRAAAQALAAGLPAADNIAIPAGQSVHVVYALGYGAPEAAGKLGQAALPLMQYWQERLAAPGLTLFANPLDPAAPLSAIISGSQMRQRMALDVFAANAIRAVRLQSPRVGVAVAAQEGGQIAFSFSTADSSYGLVPQVFRWQLSSADSLDGVLHNFLDLMAECRVEHIRLLHGILPENAPVPDYAQALEMDGFNPLFSPPPQ</sequence>
<organism evidence="1 2">
    <name type="scientific">Eikenella longinqua</name>
    <dbReference type="NCBI Taxonomy" id="1795827"/>
    <lineage>
        <taxon>Bacteria</taxon>
        <taxon>Pseudomonadati</taxon>
        <taxon>Pseudomonadota</taxon>
        <taxon>Betaproteobacteria</taxon>
        <taxon>Neisseriales</taxon>
        <taxon>Neisseriaceae</taxon>
        <taxon>Eikenella</taxon>
    </lineage>
</organism>
<dbReference type="OrthoDB" id="9127182at2"/>
<evidence type="ECO:0000313" key="2">
    <source>
        <dbReference type="Proteomes" id="UP000077885"/>
    </source>
</evidence>
<comment type="caution">
    <text evidence="1">The sequence shown here is derived from an EMBL/GenBank/DDBJ whole genome shotgun (WGS) entry which is preliminary data.</text>
</comment>
<dbReference type="RefSeq" id="WP_067591809.1">
    <property type="nucleotide sequence ID" value="NZ_LXSL01000016.1"/>
</dbReference>
<name>A0A1A9RY36_9NEIS</name>
<dbReference type="EMBL" id="LXSL01000016">
    <property type="protein sequence ID" value="OAM29208.1"/>
    <property type="molecule type" value="Genomic_DNA"/>
</dbReference>
<keyword evidence="2" id="KW-1185">Reference proteome</keyword>